<evidence type="ECO:0000256" key="5">
    <source>
        <dbReference type="ARBA" id="ARBA00023014"/>
    </source>
</evidence>
<evidence type="ECO:0000256" key="6">
    <source>
        <dbReference type="ARBA" id="ARBA00023239"/>
    </source>
</evidence>
<dbReference type="InterPro" id="IPR004646">
    <property type="entry name" value="Fe-S_hydro-lyase_TtdA-typ_cat"/>
</dbReference>
<evidence type="ECO:0000259" key="7">
    <source>
        <dbReference type="Pfam" id="PF05681"/>
    </source>
</evidence>
<evidence type="ECO:0000256" key="4">
    <source>
        <dbReference type="ARBA" id="ARBA00023004"/>
    </source>
</evidence>
<keyword evidence="4" id="KW-0408">Iron</keyword>
<dbReference type="AlphaFoldDB" id="A0A0F9NHP8"/>
<evidence type="ECO:0000313" key="8">
    <source>
        <dbReference type="EMBL" id="KKN19040.1"/>
    </source>
</evidence>
<evidence type="ECO:0000256" key="1">
    <source>
        <dbReference type="ARBA" id="ARBA00008876"/>
    </source>
</evidence>
<protein>
    <recommendedName>
        <fullName evidence="7">Fe-S hydro-lyase tartrate dehydratase alpha-type catalytic domain-containing protein</fullName>
    </recommendedName>
</protein>
<dbReference type="NCBIfam" id="NF004885">
    <property type="entry name" value="PRK06246.1"/>
    <property type="match status" value="1"/>
</dbReference>
<dbReference type="NCBIfam" id="TIGR00722">
    <property type="entry name" value="ttdA_fumA_fumB"/>
    <property type="match status" value="1"/>
</dbReference>
<dbReference type="Pfam" id="PF05681">
    <property type="entry name" value="Fumerase"/>
    <property type="match status" value="1"/>
</dbReference>
<keyword evidence="5" id="KW-0411">Iron-sulfur</keyword>
<proteinExistence type="inferred from homology"/>
<dbReference type="GO" id="GO:0046872">
    <property type="term" value="F:metal ion binding"/>
    <property type="evidence" value="ECO:0007669"/>
    <property type="project" value="UniProtKB-KW"/>
</dbReference>
<dbReference type="GO" id="GO:0051539">
    <property type="term" value="F:4 iron, 4 sulfur cluster binding"/>
    <property type="evidence" value="ECO:0007669"/>
    <property type="project" value="UniProtKB-KW"/>
</dbReference>
<dbReference type="PANTHER" id="PTHR30389">
    <property type="entry name" value="FUMARATE HYDRATASE-RELATED"/>
    <property type="match status" value="1"/>
</dbReference>
<evidence type="ECO:0000256" key="2">
    <source>
        <dbReference type="ARBA" id="ARBA00022485"/>
    </source>
</evidence>
<reference evidence="8" key="1">
    <citation type="journal article" date="2015" name="Nature">
        <title>Complex archaea that bridge the gap between prokaryotes and eukaryotes.</title>
        <authorList>
            <person name="Spang A."/>
            <person name="Saw J.H."/>
            <person name="Jorgensen S.L."/>
            <person name="Zaremba-Niedzwiedzka K."/>
            <person name="Martijn J."/>
            <person name="Lind A.E."/>
            <person name="van Eijk R."/>
            <person name="Schleper C."/>
            <person name="Guy L."/>
            <person name="Ettema T.J."/>
        </authorList>
    </citation>
    <scope>NUCLEOTIDE SEQUENCE</scope>
</reference>
<dbReference type="InterPro" id="IPR051208">
    <property type="entry name" value="Class-I_Fumarase/Tartrate_DH"/>
</dbReference>
<name>A0A0F9NHP8_9ZZZZ</name>
<comment type="caution">
    <text evidence="8">The sequence shown here is derived from an EMBL/GenBank/DDBJ whole genome shotgun (WGS) entry which is preliminary data.</text>
</comment>
<evidence type="ECO:0000256" key="3">
    <source>
        <dbReference type="ARBA" id="ARBA00022723"/>
    </source>
</evidence>
<dbReference type="EMBL" id="LAZR01003372">
    <property type="protein sequence ID" value="KKN19040.1"/>
    <property type="molecule type" value="Genomic_DNA"/>
</dbReference>
<organism evidence="8">
    <name type="scientific">marine sediment metagenome</name>
    <dbReference type="NCBI Taxonomy" id="412755"/>
    <lineage>
        <taxon>unclassified sequences</taxon>
        <taxon>metagenomes</taxon>
        <taxon>ecological metagenomes</taxon>
    </lineage>
</organism>
<keyword evidence="2" id="KW-0004">4Fe-4S</keyword>
<dbReference type="GO" id="GO:0016829">
    <property type="term" value="F:lyase activity"/>
    <property type="evidence" value="ECO:0007669"/>
    <property type="project" value="UniProtKB-KW"/>
</dbReference>
<sequence>MRINPKDLVDGLKKLLVEANTGLRSDVFEALKKAKEEETSENGQKVLSMLIENAEIAQKEKKPLCQDTGYVDFYFHWPEGVDVPGDLQEIADEAVKQTYREESYRFSIVDDPVFERKNTGDNSPANITVLPSREKELKITTMIKGAGSDNASAVLMLNPSSSEQDIIEAVLSQVKDFGAKSCPPLVVGIGIGASFDRVAYLSKKALLRPIDEANPDKKYAQLERKILEKINALRIGPSGLGGKATALNVSIEHAPCHMATLPIAINLNCYALRYAQTVLGGS</sequence>
<keyword evidence="3" id="KW-0479">Metal-binding</keyword>
<feature type="domain" description="Fe-S hydro-lyase tartrate dehydratase alpha-type catalytic" evidence="7">
    <location>
        <begin position="12"/>
        <end position="276"/>
    </location>
</feature>
<dbReference type="PANTHER" id="PTHR30389:SF17">
    <property type="entry name" value="L(+)-TARTRATE DEHYDRATASE SUBUNIT ALPHA-RELATED"/>
    <property type="match status" value="1"/>
</dbReference>
<comment type="similarity">
    <text evidence="1">Belongs to the class-I fumarase family.</text>
</comment>
<accession>A0A0F9NHP8</accession>
<gene>
    <name evidence="8" type="ORF">LCGC14_0949680</name>
</gene>
<keyword evidence="6" id="KW-0456">Lyase</keyword>